<proteinExistence type="predicted"/>
<evidence type="ECO:0000313" key="2">
    <source>
        <dbReference type="EMBL" id="CAL6059680.1"/>
    </source>
</evidence>
<reference evidence="1" key="1">
    <citation type="submission" date="2023-06" db="EMBL/GenBank/DDBJ databases">
        <authorList>
            <person name="Kurt Z."/>
        </authorList>
    </citation>
    <scope>NUCLEOTIDE SEQUENCE</scope>
</reference>
<keyword evidence="3" id="KW-1185">Reference proteome</keyword>
<sequence length="186" mass="21996">MPLVCQTNSNFAHNNLKLINYIAFLRIHPQLDIVKEVVYYMLFYNSLKQVKCFRTDKINLEFQSIYKLLQTSLNDCSEQSWNERIRMSSSLELYVSFVEAQRILSLSIMKASLSPSSRNLCNQRRRKRQTIISELSIIKTPTNIIYENRLNYSHNMSSSWFWIESGGGYYIIMTHVYKQDRALRLS</sequence>
<accession>A0AA86R257</accession>
<dbReference type="EMBL" id="CAXDID020000226">
    <property type="protein sequence ID" value="CAL6059680.1"/>
    <property type="molecule type" value="Genomic_DNA"/>
</dbReference>
<name>A0AA86R257_9EUKA</name>
<protein>
    <submittedName>
        <fullName evidence="2">Hypothetical_protein</fullName>
    </submittedName>
</protein>
<evidence type="ECO:0000313" key="1">
    <source>
        <dbReference type="EMBL" id="CAI9964533.1"/>
    </source>
</evidence>
<comment type="caution">
    <text evidence="1">The sequence shown here is derived from an EMBL/GenBank/DDBJ whole genome shotgun (WGS) entry which is preliminary data.</text>
</comment>
<gene>
    <name evidence="2" type="ORF">HINF_LOCUS48863</name>
    <name evidence="1" type="ORF">HINF_LOCUS52178</name>
</gene>
<dbReference type="EMBL" id="CATOUU010000977">
    <property type="protein sequence ID" value="CAI9964533.1"/>
    <property type="molecule type" value="Genomic_DNA"/>
</dbReference>
<reference evidence="2 3" key="2">
    <citation type="submission" date="2024-07" db="EMBL/GenBank/DDBJ databases">
        <authorList>
            <person name="Akdeniz Z."/>
        </authorList>
    </citation>
    <scope>NUCLEOTIDE SEQUENCE [LARGE SCALE GENOMIC DNA]</scope>
</reference>
<dbReference type="AlphaFoldDB" id="A0AA86R257"/>
<dbReference type="Proteomes" id="UP001642409">
    <property type="component" value="Unassembled WGS sequence"/>
</dbReference>
<evidence type="ECO:0000313" key="3">
    <source>
        <dbReference type="Proteomes" id="UP001642409"/>
    </source>
</evidence>
<organism evidence="1">
    <name type="scientific">Hexamita inflata</name>
    <dbReference type="NCBI Taxonomy" id="28002"/>
    <lineage>
        <taxon>Eukaryota</taxon>
        <taxon>Metamonada</taxon>
        <taxon>Diplomonadida</taxon>
        <taxon>Hexamitidae</taxon>
        <taxon>Hexamitinae</taxon>
        <taxon>Hexamita</taxon>
    </lineage>
</organism>